<reference evidence="1 2" key="1">
    <citation type="submission" date="2020-09" db="EMBL/GenBank/DDBJ databases">
        <title>Diversity and distribution of actinomycetes associated with coral in the coast of Hainan.</title>
        <authorList>
            <person name="Li F."/>
        </authorList>
    </citation>
    <scope>NUCLEOTIDE SEQUENCE [LARGE SCALE GENOMIC DNA]</scope>
    <source>
        <strain evidence="1 2">HNM0947</strain>
    </source>
</reference>
<gene>
    <name evidence="1" type="ORF">IDM40_02200</name>
</gene>
<organism evidence="1 2">
    <name type="scientific">Nocardiopsis coralli</name>
    <dbReference type="NCBI Taxonomy" id="2772213"/>
    <lineage>
        <taxon>Bacteria</taxon>
        <taxon>Bacillati</taxon>
        <taxon>Actinomycetota</taxon>
        <taxon>Actinomycetes</taxon>
        <taxon>Streptosporangiales</taxon>
        <taxon>Nocardiopsidaceae</taxon>
        <taxon>Nocardiopsis</taxon>
    </lineage>
</organism>
<keyword evidence="2" id="KW-1185">Reference proteome</keyword>
<evidence type="ECO:0000313" key="2">
    <source>
        <dbReference type="Proteomes" id="UP000806528"/>
    </source>
</evidence>
<dbReference type="SUPFAM" id="SSF55729">
    <property type="entry name" value="Acyl-CoA N-acyltransferases (Nat)"/>
    <property type="match status" value="1"/>
</dbReference>
<evidence type="ECO:0000313" key="1">
    <source>
        <dbReference type="EMBL" id="MBE2997518.1"/>
    </source>
</evidence>
<dbReference type="Proteomes" id="UP000806528">
    <property type="component" value="Unassembled WGS sequence"/>
</dbReference>
<protein>
    <recommendedName>
        <fullName evidence="3">GNAT family N-acetyltransferase</fullName>
    </recommendedName>
</protein>
<comment type="caution">
    <text evidence="1">The sequence shown here is derived from an EMBL/GenBank/DDBJ whole genome shotgun (WGS) entry which is preliminary data.</text>
</comment>
<dbReference type="EMBL" id="JADBGI010000002">
    <property type="protein sequence ID" value="MBE2997518.1"/>
    <property type="molecule type" value="Genomic_DNA"/>
</dbReference>
<dbReference type="InterPro" id="IPR016181">
    <property type="entry name" value="Acyl_CoA_acyltransferase"/>
</dbReference>
<name>A0ABR9P0Y2_9ACTN</name>
<sequence length="149" mass="15971">MDTPVDYDRGGPVPVPEGLVGWAPEQIEDPRFADGTRVLSLTMHPREGEAVRVALSRAVHGRWARSYPVGARDIVLEVVDRGSASDAVAALGALTSVLLEQDPRCRRIVAPCPLTDLSLMALLEEAGFVFVTEVDEADGTHGLMLLGRG</sequence>
<evidence type="ECO:0008006" key="3">
    <source>
        <dbReference type="Google" id="ProtNLM"/>
    </source>
</evidence>
<dbReference type="RefSeq" id="WP_193120184.1">
    <property type="nucleotide sequence ID" value="NZ_JADBGI010000002.1"/>
</dbReference>
<proteinExistence type="predicted"/>
<dbReference type="Gene3D" id="3.40.630.30">
    <property type="match status" value="1"/>
</dbReference>
<accession>A0ABR9P0Y2</accession>